<gene>
    <name evidence="6" type="ORF">BTW10_07930</name>
</gene>
<feature type="transmembrane region" description="Helical" evidence="4">
    <location>
        <begin position="210"/>
        <end position="231"/>
    </location>
</feature>
<feature type="transmembrane region" description="Helical" evidence="4">
    <location>
        <begin position="334"/>
        <end position="353"/>
    </location>
</feature>
<protein>
    <submittedName>
        <fullName evidence="6">MFS transporter</fullName>
    </submittedName>
</protein>
<feature type="domain" description="Major facilitator superfamily (MFS) profile" evidence="5">
    <location>
        <begin position="12"/>
        <end position="388"/>
    </location>
</feature>
<dbReference type="InterPro" id="IPR052524">
    <property type="entry name" value="MFS_Cyanate_Porter"/>
</dbReference>
<dbReference type="InterPro" id="IPR020846">
    <property type="entry name" value="MFS_dom"/>
</dbReference>
<evidence type="ECO:0000256" key="2">
    <source>
        <dbReference type="ARBA" id="ARBA00022989"/>
    </source>
</evidence>
<dbReference type="InterPro" id="IPR036259">
    <property type="entry name" value="MFS_trans_sf"/>
</dbReference>
<feature type="transmembrane region" description="Helical" evidence="4">
    <location>
        <begin position="100"/>
        <end position="124"/>
    </location>
</feature>
<dbReference type="Pfam" id="PF07690">
    <property type="entry name" value="MFS_1"/>
    <property type="match status" value="1"/>
</dbReference>
<dbReference type="Gene3D" id="1.20.1250.20">
    <property type="entry name" value="MFS general substrate transporter like domains"/>
    <property type="match status" value="1"/>
</dbReference>
<evidence type="ECO:0000259" key="5">
    <source>
        <dbReference type="PROSITE" id="PS50850"/>
    </source>
</evidence>
<feature type="transmembrane region" description="Helical" evidence="4">
    <location>
        <begin position="365"/>
        <end position="384"/>
    </location>
</feature>
<feature type="transmembrane region" description="Helical" evidence="4">
    <location>
        <begin position="73"/>
        <end position="94"/>
    </location>
</feature>
<evidence type="ECO:0000256" key="4">
    <source>
        <dbReference type="SAM" id="Phobius"/>
    </source>
</evidence>
<organism evidence="6 7">
    <name type="scientific">Chromohalobacter japonicus</name>
    <dbReference type="NCBI Taxonomy" id="223900"/>
    <lineage>
        <taxon>Bacteria</taxon>
        <taxon>Pseudomonadati</taxon>
        <taxon>Pseudomonadota</taxon>
        <taxon>Gammaproteobacteria</taxon>
        <taxon>Oceanospirillales</taxon>
        <taxon>Halomonadaceae</taxon>
        <taxon>Chromohalobacter</taxon>
    </lineage>
</organism>
<dbReference type="SUPFAM" id="SSF103473">
    <property type="entry name" value="MFS general substrate transporter"/>
    <property type="match status" value="1"/>
</dbReference>
<keyword evidence="2 4" id="KW-1133">Transmembrane helix</keyword>
<dbReference type="PROSITE" id="PS50850">
    <property type="entry name" value="MFS"/>
    <property type="match status" value="1"/>
</dbReference>
<evidence type="ECO:0000256" key="3">
    <source>
        <dbReference type="ARBA" id="ARBA00023136"/>
    </source>
</evidence>
<dbReference type="AlphaFoldDB" id="A0A1Q8TDL5"/>
<keyword evidence="7" id="KW-1185">Reference proteome</keyword>
<feature type="transmembrane region" description="Helical" evidence="4">
    <location>
        <begin position="300"/>
        <end position="322"/>
    </location>
</feature>
<keyword evidence="1 4" id="KW-0812">Transmembrane</keyword>
<feature type="transmembrane region" description="Helical" evidence="4">
    <location>
        <begin position="44"/>
        <end position="66"/>
    </location>
</feature>
<proteinExistence type="predicted"/>
<feature type="transmembrane region" description="Helical" evidence="4">
    <location>
        <begin position="163"/>
        <end position="183"/>
    </location>
</feature>
<evidence type="ECO:0000256" key="1">
    <source>
        <dbReference type="ARBA" id="ARBA00022692"/>
    </source>
</evidence>
<dbReference type="STRING" id="223900.GCA_000821045_02561"/>
<sequence>MQQTTPIPLIRTICLIVLVGLNLRPSMAAIGPLVESIRQDVGLSFTQVSLLTALPVIAMGLGCFVSASITKRIGFNGVVTLALVAIATSDALHWFNLGVIGLLATALGAGIGIALIQAVLPAFIKQAAGEKTPLLMGFYIAAIMGGAALSSAISPMVSHHLGWESALAVWGILAVLGVVVWGMRTRVLPVPRQPQGVQVGFSDLARLPRFWSLAIFFGLGTAGYTCVLAWIPPTFTNLGWTETHAGLALSWLTAIQVIAGLVFPALAQRMGDRRPVLTFVLLLAVGGFVLLGTAPAAMAWLATALLGLGIGGLFPLSLIITMDHADEPALAGQLAACVQGIGYLIASASPAIAGLLKDLMGGFEQAWLSLGVIFVGLVGMCLRFDKSQATQHLRLYLG</sequence>
<feature type="transmembrane region" description="Helical" evidence="4">
    <location>
        <begin position="275"/>
        <end position="294"/>
    </location>
</feature>
<evidence type="ECO:0000313" key="7">
    <source>
        <dbReference type="Proteomes" id="UP000186806"/>
    </source>
</evidence>
<accession>A0A1Q8TDL5</accession>
<comment type="caution">
    <text evidence="6">The sequence shown here is derived from an EMBL/GenBank/DDBJ whole genome shotgun (WGS) entry which is preliminary data.</text>
</comment>
<dbReference type="InterPro" id="IPR011701">
    <property type="entry name" value="MFS"/>
</dbReference>
<name>A0A1Q8TDL5_9GAMM</name>
<keyword evidence="3 4" id="KW-0472">Membrane</keyword>
<feature type="transmembrane region" description="Helical" evidence="4">
    <location>
        <begin position="136"/>
        <end position="157"/>
    </location>
</feature>
<dbReference type="PANTHER" id="PTHR23523:SF1">
    <property type="entry name" value="CYANATE TRANSPORT PROTEIN CYNX"/>
    <property type="match status" value="1"/>
</dbReference>
<dbReference type="GO" id="GO:0022857">
    <property type="term" value="F:transmembrane transporter activity"/>
    <property type="evidence" value="ECO:0007669"/>
    <property type="project" value="InterPro"/>
</dbReference>
<dbReference type="Proteomes" id="UP000186806">
    <property type="component" value="Unassembled WGS sequence"/>
</dbReference>
<feature type="transmembrane region" description="Helical" evidence="4">
    <location>
        <begin position="243"/>
        <end position="263"/>
    </location>
</feature>
<evidence type="ECO:0000313" key="6">
    <source>
        <dbReference type="EMBL" id="OLO11766.1"/>
    </source>
</evidence>
<reference evidence="6 7" key="1">
    <citation type="submission" date="2016-12" db="EMBL/GenBank/DDBJ databases">
        <title>Draft genome sequences of strains Salinicola socius SMB35, Salinicola sp. MH3R3-1 and Chromohalobacter sp. SMB17 from the Verkhnekamsk potash mining region of Russia.</title>
        <authorList>
            <person name="Mavrodi D.V."/>
            <person name="Olsson B.E."/>
            <person name="Korsakova E.S."/>
            <person name="Pyankova A."/>
            <person name="Mavrodi O.V."/>
            <person name="Plotnikova E.G."/>
        </authorList>
    </citation>
    <scope>NUCLEOTIDE SEQUENCE [LARGE SCALE GENOMIC DNA]</scope>
    <source>
        <strain evidence="6 7">SMB17</strain>
    </source>
</reference>
<dbReference type="PANTHER" id="PTHR23523">
    <property type="match status" value="1"/>
</dbReference>
<dbReference type="EMBL" id="MSDQ01000019">
    <property type="protein sequence ID" value="OLO11766.1"/>
    <property type="molecule type" value="Genomic_DNA"/>
</dbReference>